<evidence type="ECO:0000256" key="3">
    <source>
        <dbReference type="ARBA" id="ARBA00020392"/>
    </source>
</evidence>
<comment type="subcellular location">
    <subcellularLocation>
        <location evidence="1">Cell membrane</location>
        <topology evidence="1">Peripheral membrane protein</topology>
        <orientation evidence="1">Cytoplasmic side</orientation>
    </subcellularLocation>
</comment>
<dbReference type="InterPro" id="IPR053716">
    <property type="entry name" value="Flag_assembly_chemotaxis_eff"/>
</dbReference>
<dbReference type="EMBL" id="JBHUGA010000008">
    <property type="protein sequence ID" value="MFD1845696.1"/>
    <property type="molecule type" value="Genomic_DNA"/>
</dbReference>
<reference evidence="13" key="1">
    <citation type="journal article" date="2019" name="Int. J. Syst. Evol. Microbiol.">
        <title>The Global Catalogue of Microorganisms (GCM) 10K type strain sequencing project: providing services to taxonomists for standard genome sequencing and annotation.</title>
        <authorList>
            <consortium name="The Broad Institute Genomics Platform"/>
            <consortium name="The Broad Institute Genome Sequencing Center for Infectious Disease"/>
            <person name="Wu L."/>
            <person name="Ma J."/>
        </authorList>
    </citation>
    <scope>NUCLEOTIDE SEQUENCE [LARGE SCALE GENOMIC DNA]</scope>
    <source>
        <strain evidence="13">JCM 11496</strain>
    </source>
</reference>
<accession>A0ABW4Q613</accession>
<keyword evidence="11" id="KW-0175">Coiled coil</keyword>
<evidence type="ECO:0000256" key="7">
    <source>
        <dbReference type="ARBA" id="ARBA00022795"/>
    </source>
</evidence>
<comment type="caution">
    <text evidence="12">The sequence shown here is derived from an EMBL/GenBank/DDBJ whole genome shotgun (WGS) entry which is preliminary data.</text>
</comment>
<evidence type="ECO:0000313" key="13">
    <source>
        <dbReference type="Proteomes" id="UP001597307"/>
    </source>
</evidence>
<keyword evidence="8" id="KW-0653">Protein transport</keyword>
<evidence type="ECO:0000256" key="4">
    <source>
        <dbReference type="ARBA" id="ARBA00022448"/>
    </source>
</evidence>
<keyword evidence="12" id="KW-0969">Cilium</keyword>
<comment type="similarity">
    <text evidence="2">Belongs to the FliJ family.</text>
</comment>
<evidence type="ECO:0000256" key="5">
    <source>
        <dbReference type="ARBA" id="ARBA00022475"/>
    </source>
</evidence>
<keyword evidence="10" id="KW-1006">Bacterial flagellum protein export</keyword>
<evidence type="ECO:0000256" key="10">
    <source>
        <dbReference type="ARBA" id="ARBA00023225"/>
    </source>
</evidence>
<dbReference type="InterPro" id="IPR012823">
    <property type="entry name" value="Flagell_FliJ"/>
</dbReference>
<dbReference type="Proteomes" id="UP001597307">
    <property type="component" value="Unassembled WGS sequence"/>
</dbReference>
<keyword evidence="13" id="KW-1185">Reference proteome</keyword>
<evidence type="ECO:0000256" key="9">
    <source>
        <dbReference type="ARBA" id="ARBA00023136"/>
    </source>
</evidence>
<keyword evidence="5" id="KW-1003">Cell membrane</keyword>
<gene>
    <name evidence="12" type="ORF">ACFSFX_03685</name>
</gene>
<keyword evidence="9" id="KW-0472">Membrane</keyword>
<protein>
    <recommendedName>
        <fullName evidence="3">Flagellar FliJ protein</fullName>
    </recommendedName>
</protein>
<evidence type="ECO:0000256" key="8">
    <source>
        <dbReference type="ARBA" id="ARBA00022927"/>
    </source>
</evidence>
<sequence length="143" mass="15502">MTSRAFPLAGLLRLRRINQDRAAGELAAAAAALRERAADRGTAMASLDRSLSRVDSAQALSAVAAARASSRSMLRELEALETRSRADLDRAQNDFSAARAQTISLEKLEERHTAAVHAEDLKAEQLVLDEIATNARHLRGKQT</sequence>
<evidence type="ECO:0000256" key="6">
    <source>
        <dbReference type="ARBA" id="ARBA00022500"/>
    </source>
</evidence>
<keyword evidence="6" id="KW-0145">Chemotaxis</keyword>
<dbReference type="Gene3D" id="1.10.287.1700">
    <property type="match status" value="1"/>
</dbReference>
<organism evidence="12 13">
    <name type="scientific">Arthrobacter flavus</name>
    <dbReference type="NCBI Taxonomy" id="95172"/>
    <lineage>
        <taxon>Bacteria</taxon>
        <taxon>Bacillati</taxon>
        <taxon>Actinomycetota</taxon>
        <taxon>Actinomycetes</taxon>
        <taxon>Micrococcales</taxon>
        <taxon>Micrococcaceae</taxon>
        <taxon>Arthrobacter</taxon>
    </lineage>
</organism>
<evidence type="ECO:0000256" key="11">
    <source>
        <dbReference type="SAM" id="Coils"/>
    </source>
</evidence>
<feature type="coiled-coil region" evidence="11">
    <location>
        <begin position="63"/>
        <end position="94"/>
    </location>
</feature>
<keyword evidence="12" id="KW-0282">Flagellum</keyword>
<dbReference type="RefSeq" id="WP_343877455.1">
    <property type="nucleotide sequence ID" value="NZ_BAAAIJ010000005.1"/>
</dbReference>
<dbReference type="Pfam" id="PF02050">
    <property type="entry name" value="FliJ"/>
    <property type="match status" value="1"/>
</dbReference>
<proteinExistence type="inferred from homology"/>
<evidence type="ECO:0000256" key="2">
    <source>
        <dbReference type="ARBA" id="ARBA00010004"/>
    </source>
</evidence>
<name>A0ABW4Q613_9MICC</name>
<evidence type="ECO:0000313" key="12">
    <source>
        <dbReference type="EMBL" id="MFD1845696.1"/>
    </source>
</evidence>
<evidence type="ECO:0000256" key="1">
    <source>
        <dbReference type="ARBA" id="ARBA00004413"/>
    </source>
</evidence>
<keyword evidence="12" id="KW-0966">Cell projection</keyword>
<keyword evidence="4" id="KW-0813">Transport</keyword>
<keyword evidence="7" id="KW-1005">Bacterial flagellum biogenesis</keyword>